<dbReference type="RefSeq" id="WP_053235324.1">
    <property type="nucleotide sequence ID" value="NZ_CP011125.1"/>
</dbReference>
<dbReference type="Pfam" id="PF18146">
    <property type="entry name" value="CinA_KH"/>
    <property type="match status" value="1"/>
</dbReference>
<dbReference type="NCBIfam" id="NF001813">
    <property type="entry name" value="PRK00549.1"/>
    <property type="match status" value="1"/>
</dbReference>
<organism evidence="3 4">
    <name type="scientific">Sandaracinus amylolyticus</name>
    <dbReference type="NCBI Taxonomy" id="927083"/>
    <lineage>
        <taxon>Bacteria</taxon>
        <taxon>Pseudomonadati</taxon>
        <taxon>Myxococcota</taxon>
        <taxon>Polyangia</taxon>
        <taxon>Polyangiales</taxon>
        <taxon>Sandaracinaceae</taxon>
        <taxon>Sandaracinus</taxon>
    </lineage>
</organism>
<dbReference type="KEGG" id="samy:DB32_005300"/>
<dbReference type="InterPro" id="IPR036425">
    <property type="entry name" value="MoaB/Mog-like_dom_sf"/>
</dbReference>
<dbReference type="STRING" id="927083.DB32_005300"/>
<evidence type="ECO:0000313" key="3">
    <source>
        <dbReference type="EMBL" id="AKF08151.1"/>
    </source>
</evidence>
<dbReference type="InterPro" id="IPR050101">
    <property type="entry name" value="CinA"/>
</dbReference>
<dbReference type="CDD" id="cd00885">
    <property type="entry name" value="cinA"/>
    <property type="match status" value="1"/>
</dbReference>
<keyword evidence="4" id="KW-1185">Reference proteome</keyword>
<dbReference type="PANTHER" id="PTHR13939">
    <property type="entry name" value="NICOTINAMIDE-NUCLEOTIDE AMIDOHYDROLASE PNCC"/>
    <property type="match status" value="1"/>
</dbReference>
<dbReference type="InterPro" id="IPR008136">
    <property type="entry name" value="CinA_C"/>
</dbReference>
<dbReference type="SMART" id="SM00852">
    <property type="entry name" value="MoCF_biosynth"/>
    <property type="match status" value="1"/>
</dbReference>
<dbReference type="Gene3D" id="3.90.950.20">
    <property type="entry name" value="CinA-like"/>
    <property type="match status" value="1"/>
</dbReference>
<dbReference type="Pfam" id="PF02464">
    <property type="entry name" value="CinA"/>
    <property type="match status" value="1"/>
</dbReference>
<dbReference type="InterPro" id="IPR008135">
    <property type="entry name" value="Competence-induced_CinA"/>
</dbReference>
<proteinExistence type="inferred from homology"/>
<dbReference type="NCBIfam" id="TIGR00199">
    <property type="entry name" value="PncC_domain"/>
    <property type="match status" value="1"/>
</dbReference>
<feature type="domain" description="MoaB/Mog" evidence="2">
    <location>
        <begin position="4"/>
        <end position="170"/>
    </location>
</feature>
<gene>
    <name evidence="3" type="ORF">DB32_005300</name>
</gene>
<dbReference type="EMBL" id="CP011125">
    <property type="protein sequence ID" value="AKF08151.1"/>
    <property type="molecule type" value="Genomic_DNA"/>
</dbReference>
<accession>A0A0F6YKH7</accession>
<dbReference type="SUPFAM" id="SSF142433">
    <property type="entry name" value="CinA-like"/>
    <property type="match status" value="1"/>
</dbReference>
<dbReference type="HAMAP" id="MF_00226_B">
    <property type="entry name" value="CinA_B"/>
    <property type="match status" value="1"/>
</dbReference>
<dbReference type="OrthoDB" id="9801454at2"/>
<dbReference type="PIRSF" id="PIRSF006728">
    <property type="entry name" value="CinA"/>
    <property type="match status" value="1"/>
</dbReference>
<dbReference type="SUPFAM" id="SSF53218">
    <property type="entry name" value="Molybdenum cofactor biosynthesis proteins"/>
    <property type="match status" value="1"/>
</dbReference>
<dbReference type="PANTHER" id="PTHR13939:SF0">
    <property type="entry name" value="NMN AMIDOHYDROLASE-LIKE PROTEIN YFAY"/>
    <property type="match status" value="1"/>
</dbReference>
<evidence type="ECO:0000313" key="4">
    <source>
        <dbReference type="Proteomes" id="UP000034883"/>
    </source>
</evidence>
<dbReference type="Gene3D" id="3.40.980.10">
    <property type="entry name" value="MoaB/Mog-like domain"/>
    <property type="match status" value="1"/>
</dbReference>
<dbReference type="InterPro" id="IPR001453">
    <property type="entry name" value="MoaB/Mog_dom"/>
</dbReference>
<sequence length="415" mass="43848">MTAAVLSIGTELTRGELVNTNASWLAERLTLLGFEVQELRVVDDDVGRIVETLRALASKHRVIVATGGLGPTTDDLTTIAAAQALGVGLERHEPSLDAIRRRFAKLGREMSKTNEKQADFPIGATILPNAVGTAPGFAIELDGARVFFLPGVPFEMRRIVEDHVEPAIASLAERTTHQIRLRTFGLPESVVGEKLSGIEESEPAVTLGYRASFPEIEVKVLARASNHAEAEGIARRIAQTVRDRLGDAVFGETDDTFAGYVGQMLRDRGLTLAIAESCTGGMIGAMVTSVPGSSEYLLLDAVTYSNAAKHDLLGVDVELMRHHGAVSGEVAGAMAEGALARADAHLGVAVTGIAGPGGGTDAKPVGTVWFALAQRGAPTVTRTMNLPGDRERIRTLASYVALKMVADAAISRGRA</sequence>
<evidence type="ECO:0000259" key="2">
    <source>
        <dbReference type="SMART" id="SM00852"/>
    </source>
</evidence>
<evidence type="ECO:0000256" key="1">
    <source>
        <dbReference type="HAMAP-Rule" id="MF_00226"/>
    </source>
</evidence>
<dbReference type="NCBIfam" id="TIGR00200">
    <property type="entry name" value="cinA_nterm"/>
    <property type="match status" value="1"/>
</dbReference>
<dbReference type="InterPro" id="IPR036653">
    <property type="entry name" value="CinA-like_C"/>
</dbReference>
<dbReference type="AlphaFoldDB" id="A0A0F6YKH7"/>
<reference evidence="3 4" key="1">
    <citation type="submission" date="2015-03" db="EMBL/GenBank/DDBJ databases">
        <title>Genome assembly of Sandaracinus amylolyticus DSM 53668.</title>
        <authorList>
            <person name="Sharma G."/>
            <person name="Subramanian S."/>
        </authorList>
    </citation>
    <scope>NUCLEOTIDE SEQUENCE [LARGE SCALE GENOMIC DNA]</scope>
    <source>
        <strain evidence="3 4">DSM 53668</strain>
    </source>
</reference>
<dbReference type="Proteomes" id="UP000034883">
    <property type="component" value="Chromosome"/>
</dbReference>
<comment type="similarity">
    <text evidence="1">Belongs to the CinA family.</text>
</comment>
<name>A0A0F6YKH7_9BACT</name>
<protein>
    <recommendedName>
        <fullName evidence="1">CinA-like protein</fullName>
    </recommendedName>
</protein>
<dbReference type="Pfam" id="PF00994">
    <property type="entry name" value="MoCF_biosynth"/>
    <property type="match status" value="1"/>
</dbReference>
<dbReference type="InterPro" id="IPR041424">
    <property type="entry name" value="CinA_KH"/>
</dbReference>